<dbReference type="InterPro" id="IPR044974">
    <property type="entry name" value="Disease_R_plants"/>
</dbReference>
<protein>
    <recommendedName>
        <fullName evidence="3">C-JID domain-containing protein</fullName>
    </recommendedName>
</protein>
<name>A0A8J4VRV7_9ROSI</name>
<dbReference type="InterPro" id="IPR045344">
    <property type="entry name" value="C-JID"/>
</dbReference>
<dbReference type="OrthoDB" id="1752253at2759"/>
<evidence type="ECO:0000256" key="2">
    <source>
        <dbReference type="ARBA" id="ARBA00022737"/>
    </source>
</evidence>
<comment type="caution">
    <text evidence="4">The sequence shown here is derived from an EMBL/GenBank/DDBJ whole genome shotgun (WGS) entry which is preliminary data.</text>
</comment>
<gene>
    <name evidence="4" type="ORF">CMV_008380</name>
</gene>
<dbReference type="PANTHER" id="PTHR11017:SF479">
    <property type="entry name" value="DISEASE RESISTANCE PROTEIN (TIR-NBS-LRR CLASS) FAMILY"/>
    <property type="match status" value="1"/>
</dbReference>
<dbReference type="EMBL" id="JRKL02000873">
    <property type="protein sequence ID" value="KAF3967630.1"/>
    <property type="molecule type" value="Genomic_DNA"/>
</dbReference>
<reference evidence="4" key="1">
    <citation type="submission" date="2020-03" db="EMBL/GenBank/DDBJ databases">
        <title>Castanea mollissima Vanexum genome sequencing.</title>
        <authorList>
            <person name="Staton M."/>
        </authorList>
    </citation>
    <scope>NUCLEOTIDE SEQUENCE</scope>
    <source>
        <tissue evidence="4">Leaf</tissue>
    </source>
</reference>
<sequence length="376" mass="42947">MGGIGGKLLMHNLLQELGKEIVRHESLREPGGRSRLWHYEDILHVLKTNTGLEVVEGIVLNTHVQEDCIKQLWKGTKSLDKLKLIDYQEGIIRKVSLSNAQSILLIQNLKVEIYLNKTICGSSMAAEIPMWFKDQSTSSSVAIEMQSDLNYENKWMGFVLFIVYEVHEHENINFRIFDNSDPTLDLEVLHQFVCHFKTNEGGLKQPKVLLTPKVPYVGPIGFWVNRLASYVHDKEESTGPMEGNMPRDFDCSSSSQRRLQSMQKQHVRQQLFDSMETCLGEPMARVDAKDSSSYILQDCFDLNRIFNISLTMRMAVGSRNHHSCFMDLRCHPIGVAVMVEGDAKGMINALCNRDGAKTWEYDMIVKDTHTLLSRRP</sequence>
<dbReference type="Proteomes" id="UP000737018">
    <property type="component" value="Unassembled WGS sequence"/>
</dbReference>
<accession>A0A8J4VRV7</accession>
<dbReference type="GO" id="GO:0006952">
    <property type="term" value="P:defense response"/>
    <property type="evidence" value="ECO:0007669"/>
    <property type="project" value="InterPro"/>
</dbReference>
<proteinExistence type="predicted"/>
<dbReference type="Pfam" id="PF20160">
    <property type="entry name" value="C-JID"/>
    <property type="match status" value="1"/>
</dbReference>
<organism evidence="4 5">
    <name type="scientific">Castanea mollissima</name>
    <name type="common">Chinese chestnut</name>
    <dbReference type="NCBI Taxonomy" id="60419"/>
    <lineage>
        <taxon>Eukaryota</taxon>
        <taxon>Viridiplantae</taxon>
        <taxon>Streptophyta</taxon>
        <taxon>Embryophyta</taxon>
        <taxon>Tracheophyta</taxon>
        <taxon>Spermatophyta</taxon>
        <taxon>Magnoliopsida</taxon>
        <taxon>eudicotyledons</taxon>
        <taxon>Gunneridae</taxon>
        <taxon>Pentapetalae</taxon>
        <taxon>rosids</taxon>
        <taxon>fabids</taxon>
        <taxon>Fagales</taxon>
        <taxon>Fagaceae</taxon>
        <taxon>Castanea</taxon>
    </lineage>
</organism>
<evidence type="ECO:0000313" key="5">
    <source>
        <dbReference type="Proteomes" id="UP000737018"/>
    </source>
</evidence>
<dbReference type="AlphaFoldDB" id="A0A8J4VRV7"/>
<keyword evidence="2" id="KW-0677">Repeat</keyword>
<keyword evidence="1" id="KW-0433">Leucine-rich repeat</keyword>
<evidence type="ECO:0000256" key="1">
    <source>
        <dbReference type="ARBA" id="ARBA00022614"/>
    </source>
</evidence>
<evidence type="ECO:0000313" key="4">
    <source>
        <dbReference type="EMBL" id="KAF3967630.1"/>
    </source>
</evidence>
<evidence type="ECO:0000259" key="3">
    <source>
        <dbReference type="Pfam" id="PF20160"/>
    </source>
</evidence>
<keyword evidence="5" id="KW-1185">Reference proteome</keyword>
<dbReference type="PANTHER" id="PTHR11017">
    <property type="entry name" value="LEUCINE-RICH REPEAT-CONTAINING PROTEIN"/>
    <property type="match status" value="1"/>
</dbReference>
<feature type="domain" description="C-JID" evidence="3">
    <location>
        <begin position="126"/>
        <end position="171"/>
    </location>
</feature>